<dbReference type="AlphaFoldDB" id="A0A9P8GSK7"/>
<protein>
    <submittedName>
        <fullName evidence="1">Uncharacterized protein</fullName>
    </submittedName>
</protein>
<dbReference type="EMBL" id="JAHFYH010000001">
    <property type="protein sequence ID" value="KAH0237660.1"/>
    <property type="molecule type" value="Genomic_DNA"/>
</dbReference>
<comment type="caution">
    <text evidence="1">The sequence shown here is derived from an EMBL/GenBank/DDBJ whole genome shotgun (WGS) entry which is preliminary data.</text>
</comment>
<reference evidence="1" key="2">
    <citation type="submission" date="2021-08" db="EMBL/GenBank/DDBJ databases">
        <authorList>
            <person name="Gostincar C."/>
            <person name="Sun X."/>
            <person name="Song Z."/>
            <person name="Gunde-Cimerman N."/>
        </authorList>
    </citation>
    <scope>NUCLEOTIDE SEQUENCE</scope>
    <source>
        <strain evidence="1">EXF-8016</strain>
    </source>
</reference>
<feature type="non-terminal residue" evidence="1">
    <location>
        <position position="323"/>
    </location>
</feature>
<reference evidence="1" key="1">
    <citation type="journal article" date="2021" name="J Fungi (Basel)">
        <title>Virulence traits and population genomics of the black yeast Aureobasidium melanogenum.</title>
        <authorList>
            <person name="Cernosa A."/>
            <person name="Sun X."/>
            <person name="Gostincar C."/>
            <person name="Fang C."/>
            <person name="Gunde-Cimerman N."/>
            <person name="Song Z."/>
        </authorList>
    </citation>
    <scope>NUCLEOTIDE SEQUENCE</scope>
    <source>
        <strain evidence="1">EXF-8016</strain>
    </source>
</reference>
<proteinExistence type="predicted"/>
<evidence type="ECO:0000313" key="2">
    <source>
        <dbReference type="Proteomes" id="UP000767238"/>
    </source>
</evidence>
<organism evidence="1 2">
    <name type="scientific">Aureobasidium melanogenum</name>
    <name type="common">Aureobasidium pullulans var. melanogenum</name>
    <dbReference type="NCBI Taxonomy" id="46634"/>
    <lineage>
        <taxon>Eukaryota</taxon>
        <taxon>Fungi</taxon>
        <taxon>Dikarya</taxon>
        <taxon>Ascomycota</taxon>
        <taxon>Pezizomycotina</taxon>
        <taxon>Dothideomycetes</taxon>
        <taxon>Dothideomycetidae</taxon>
        <taxon>Dothideales</taxon>
        <taxon>Saccotheciaceae</taxon>
        <taxon>Aureobasidium</taxon>
    </lineage>
</organism>
<sequence length="323" mass="36956">MTAIACLVASQQVIGPKLADARVTIDTSNCFINLRKSPFGACWILVCWHEHLQISAFRSAYSIKRTIQRFTENPKQSQDSIICLALESNNEPRLTWLIRDSELQYTVNDDSHLVPPTLLYHHSLVCQTAAWSRARRMSVERMSCLLRLLYQKPQVLGARKASSASTYQCQNVKINTMRFWKENPISIVYNLPSSCLFLRTNMPKNRKPCPASTSDCPYLHHSSPVSEDSSKTLSEEEISKIAAASQRAKSQVISIWLPHTKKQIKEIELQIKQREVDILRTTELYHRLHEDIARWTLEKMTASAALKEMELLVKASLKTEELD</sequence>
<dbReference type="Proteomes" id="UP000767238">
    <property type="component" value="Unassembled WGS sequence"/>
</dbReference>
<name>A0A9P8GSK7_AURME</name>
<accession>A0A9P8GSK7</accession>
<evidence type="ECO:0000313" key="1">
    <source>
        <dbReference type="EMBL" id="KAH0237660.1"/>
    </source>
</evidence>
<gene>
    <name evidence="1" type="ORF">KCV03_g124</name>
</gene>